<proteinExistence type="predicted"/>
<name>A0ABX2CYS4_9CYAN</name>
<evidence type="ECO:0000313" key="2">
    <source>
        <dbReference type="Proteomes" id="UP000702425"/>
    </source>
</evidence>
<comment type="caution">
    <text evidence="1">The sequence shown here is derived from an EMBL/GenBank/DDBJ whole genome shotgun (WGS) entry which is preliminary data.</text>
</comment>
<organism evidence="1 2">
    <name type="scientific">Microcoleus asticus IPMA8</name>
    <dbReference type="NCBI Taxonomy" id="2563858"/>
    <lineage>
        <taxon>Bacteria</taxon>
        <taxon>Bacillati</taxon>
        <taxon>Cyanobacteriota</taxon>
        <taxon>Cyanophyceae</taxon>
        <taxon>Oscillatoriophycideae</taxon>
        <taxon>Oscillatoriales</taxon>
        <taxon>Microcoleaceae</taxon>
        <taxon>Microcoleus</taxon>
        <taxon>Microcoleus asticus</taxon>
    </lineage>
</organism>
<reference evidence="1 2" key="1">
    <citation type="journal article" date="2020" name="Sci. Rep.">
        <title>A novel cyanobacterial geosmin producer, revising GeoA distribution and dispersion patterns in Bacteria.</title>
        <authorList>
            <person name="Churro C."/>
            <person name="Semedo-Aguiar A.P."/>
            <person name="Silva A.D."/>
            <person name="Pereira-Leal J.B."/>
            <person name="Leite R.B."/>
        </authorList>
    </citation>
    <scope>NUCLEOTIDE SEQUENCE [LARGE SCALE GENOMIC DNA]</scope>
    <source>
        <strain evidence="1 2">IPMA8</strain>
    </source>
</reference>
<dbReference type="NCBIfam" id="NF033572">
    <property type="entry name" value="transpos_ISKra4"/>
    <property type="match status" value="1"/>
</dbReference>
<sequence>MARKSGPTNRFFLIKQATGTEQGRPRTVKSCIGELIITEKQAEKLEFKKSTRLSPLFEKCCLRQIANLSYSKAAQEMEVQTGIKIGHTCLHRLVEKQEWSEPHAKIEVKETSIDGGKVRLRGKLGEGSHWQDYKAVRLHESYHGAFYQENEELINYINHQPLADILTCLGDGHDGIWNIMSQLNPGKTRREVLDWYHLMENLYKVGGSLKSLAKAKEFLWQGRVEPTLSLFNYCRKKTAKNFCKYLEKHRSRIVNYEQLSSDKICSIGSGAVESTVKQIDRRLKISGAQWLKKNVNQMLKLRCAYLNDLLAI</sequence>
<evidence type="ECO:0000313" key="1">
    <source>
        <dbReference type="EMBL" id="NQE34783.1"/>
    </source>
</evidence>
<evidence type="ECO:0008006" key="3">
    <source>
        <dbReference type="Google" id="ProtNLM"/>
    </source>
</evidence>
<gene>
    <name evidence="1" type="ORF">E5S67_02512</name>
</gene>
<accession>A0ABX2CYS4</accession>
<keyword evidence="2" id="KW-1185">Reference proteome</keyword>
<protein>
    <recommendedName>
        <fullName evidence="3">ISKra4 family transposase</fullName>
    </recommendedName>
</protein>
<dbReference type="EMBL" id="SRRZ01000039">
    <property type="protein sequence ID" value="NQE34783.1"/>
    <property type="molecule type" value="Genomic_DNA"/>
</dbReference>
<dbReference type="Proteomes" id="UP000702425">
    <property type="component" value="Unassembled WGS sequence"/>
</dbReference>